<sequence>MQVQKEFGTRCRMSLHILSSGLSKNRCRYSDRVSNSVPVGNLSDNRQRVCPECIPLHRLRAGDGLFPKVSLNTPGPLLLCLPRMCAWALGSRDPKSRGVPGGTYSRSHRIRIRSCTTQGLQVRYNAVDGHKSRHIVQPRSQRIDTSIFFLPPDPATCSHNATRSPTTVDCFCVNLRDAYGSSEDVHALGNSRIVTGFGHRTIRYSSRTARLQSGGTFCDRIGVNLSI</sequence>
<proteinExistence type="predicted"/>
<dbReference type="Proteomes" id="UP000272025">
    <property type="component" value="Unassembled WGS sequence"/>
</dbReference>
<evidence type="ECO:0000313" key="1">
    <source>
        <dbReference type="EMBL" id="ROT36074.1"/>
    </source>
</evidence>
<reference evidence="1 2" key="1">
    <citation type="journal article" date="2018" name="Mol. Ecol.">
        <title>The obligate alkalophilic soda-lake fungus Sodiomyces alkalinus has shifted to a protein diet.</title>
        <authorList>
            <person name="Grum-Grzhimaylo A.A."/>
            <person name="Falkoski D.L."/>
            <person name="van den Heuvel J."/>
            <person name="Valero-Jimenez C.A."/>
            <person name="Min B."/>
            <person name="Choi I.G."/>
            <person name="Lipzen A."/>
            <person name="Daum C.G."/>
            <person name="Aanen D.K."/>
            <person name="Tsang A."/>
            <person name="Henrissat B."/>
            <person name="Bilanenko E.N."/>
            <person name="de Vries R.P."/>
            <person name="van Kan J.A.L."/>
            <person name="Grigoriev I.V."/>
            <person name="Debets A.J.M."/>
        </authorList>
    </citation>
    <scope>NUCLEOTIDE SEQUENCE [LARGE SCALE GENOMIC DNA]</scope>
    <source>
        <strain evidence="1 2">F11</strain>
    </source>
</reference>
<evidence type="ECO:0000313" key="2">
    <source>
        <dbReference type="Proteomes" id="UP000272025"/>
    </source>
</evidence>
<dbReference type="RefSeq" id="XP_028463880.1">
    <property type="nucleotide sequence ID" value="XM_028615493.1"/>
</dbReference>
<dbReference type="EMBL" id="ML119060">
    <property type="protein sequence ID" value="ROT36074.1"/>
    <property type="molecule type" value="Genomic_DNA"/>
</dbReference>
<gene>
    <name evidence="1" type="ORF">SODALDRAFT_57520</name>
</gene>
<accession>A0A3N2PNR1</accession>
<organism evidence="1 2">
    <name type="scientific">Sodiomyces alkalinus (strain CBS 110278 / VKM F-3762 / F11)</name>
    <name type="common">Alkaliphilic filamentous fungus</name>
    <dbReference type="NCBI Taxonomy" id="1314773"/>
    <lineage>
        <taxon>Eukaryota</taxon>
        <taxon>Fungi</taxon>
        <taxon>Dikarya</taxon>
        <taxon>Ascomycota</taxon>
        <taxon>Pezizomycotina</taxon>
        <taxon>Sordariomycetes</taxon>
        <taxon>Hypocreomycetidae</taxon>
        <taxon>Glomerellales</taxon>
        <taxon>Plectosphaerellaceae</taxon>
        <taxon>Sodiomyces</taxon>
    </lineage>
</organism>
<protein>
    <submittedName>
        <fullName evidence="1">Uncharacterized protein</fullName>
    </submittedName>
</protein>
<name>A0A3N2PNR1_SODAK</name>
<keyword evidence="2" id="KW-1185">Reference proteome</keyword>
<dbReference type="GeneID" id="39583970"/>
<dbReference type="AlphaFoldDB" id="A0A3N2PNR1"/>